<comment type="caution">
    <text evidence="1">The sequence shown here is derived from an EMBL/GenBank/DDBJ whole genome shotgun (WGS) entry which is preliminary data.</text>
</comment>
<sequence length="72" mass="6974">MAQPTKGDSQLALPDGTPLIAVSQSASIAAAASGGAGATAGAFNSATERDAAIQSINDIISVLEANGFIADN</sequence>
<accession>A0A0F9DIS3</accession>
<proteinExistence type="predicted"/>
<gene>
    <name evidence="1" type="ORF">LCGC14_2483680</name>
</gene>
<name>A0A0F9DIS3_9ZZZZ</name>
<organism evidence="1">
    <name type="scientific">marine sediment metagenome</name>
    <dbReference type="NCBI Taxonomy" id="412755"/>
    <lineage>
        <taxon>unclassified sequences</taxon>
        <taxon>metagenomes</taxon>
        <taxon>ecological metagenomes</taxon>
    </lineage>
</organism>
<evidence type="ECO:0000313" key="1">
    <source>
        <dbReference type="EMBL" id="KKL17626.1"/>
    </source>
</evidence>
<reference evidence="1" key="1">
    <citation type="journal article" date="2015" name="Nature">
        <title>Complex archaea that bridge the gap between prokaryotes and eukaryotes.</title>
        <authorList>
            <person name="Spang A."/>
            <person name="Saw J.H."/>
            <person name="Jorgensen S.L."/>
            <person name="Zaremba-Niedzwiedzka K."/>
            <person name="Martijn J."/>
            <person name="Lind A.E."/>
            <person name="van Eijk R."/>
            <person name="Schleper C."/>
            <person name="Guy L."/>
            <person name="Ettema T.J."/>
        </authorList>
    </citation>
    <scope>NUCLEOTIDE SEQUENCE</scope>
</reference>
<dbReference type="EMBL" id="LAZR01039186">
    <property type="protein sequence ID" value="KKL17626.1"/>
    <property type="molecule type" value="Genomic_DNA"/>
</dbReference>
<dbReference type="AlphaFoldDB" id="A0A0F9DIS3"/>
<protein>
    <submittedName>
        <fullName evidence="1">Uncharacterized protein</fullName>
    </submittedName>
</protein>